<dbReference type="RefSeq" id="WP_012489240.1">
    <property type="nucleotide sequence ID" value="NC_010995.1"/>
</dbReference>
<evidence type="ECO:0000313" key="5">
    <source>
        <dbReference type="EMBL" id="ACE83275.1"/>
    </source>
</evidence>
<dbReference type="STRING" id="498211.CJA_3666"/>
<dbReference type="GO" id="GO:0007155">
    <property type="term" value="P:cell adhesion"/>
    <property type="evidence" value="ECO:0007669"/>
    <property type="project" value="InterPro"/>
</dbReference>
<accession>B3PHS4</accession>
<keyword evidence="2" id="KW-0106">Calcium</keyword>
<dbReference type="EMBL" id="CP000934">
    <property type="protein sequence ID" value="ACE83275.1"/>
    <property type="molecule type" value="Genomic_DNA"/>
</dbReference>
<organism evidence="5 6">
    <name type="scientific">Cellvibrio japonicus (strain Ueda107)</name>
    <name type="common">Pseudomonas fluorescens subsp. cellulosa</name>
    <dbReference type="NCBI Taxonomy" id="498211"/>
    <lineage>
        <taxon>Bacteria</taxon>
        <taxon>Pseudomonadati</taxon>
        <taxon>Pseudomonadota</taxon>
        <taxon>Gammaproteobacteria</taxon>
        <taxon>Cellvibrionales</taxon>
        <taxon>Cellvibrionaceae</taxon>
        <taxon>Cellvibrio</taxon>
    </lineage>
</organism>
<feature type="region of interest" description="Disordered" evidence="3">
    <location>
        <begin position="837"/>
        <end position="877"/>
    </location>
</feature>
<keyword evidence="1 4" id="KW-0732">Signal</keyword>
<dbReference type="HOGENOM" id="CLU_269982_0_0_6"/>
<dbReference type="GO" id="GO:0005509">
    <property type="term" value="F:calcium ion binding"/>
    <property type="evidence" value="ECO:0007669"/>
    <property type="project" value="InterPro"/>
</dbReference>
<name>B3PHS4_CELJU</name>
<dbReference type="KEGG" id="cja:CJA_3666"/>
<dbReference type="Pfam" id="PF02412">
    <property type="entry name" value="TSP_3"/>
    <property type="match status" value="6"/>
</dbReference>
<dbReference type="SUPFAM" id="SSF103647">
    <property type="entry name" value="TSP type-3 repeat"/>
    <property type="match status" value="3"/>
</dbReference>
<gene>
    <name evidence="5" type="ordered locus">CJA_3666</name>
</gene>
<evidence type="ECO:0000256" key="2">
    <source>
        <dbReference type="ARBA" id="ARBA00022837"/>
    </source>
</evidence>
<evidence type="ECO:0000313" key="6">
    <source>
        <dbReference type="Proteomes" id="UP000001036"/>
    </source>
</evidence>
<proteinExistence type="predicted"/>
<dbReference type="InterPro" id="IPR011044">
    <property type="entry name" value="Quino_amine_DH_bsu"/>
</dbReference>
<dbReference type="Proteomes" id="UP000001036">
    <property type="component" value="Chromosome"/>
</dbReference>
<feature type="chain" id="PRO_5002796611" evidence="4">
    <location>
        <begin position="27"/>
        <end position="1208"/>
    </location>
</feature>
<dbReference type="InterPro" id="IPR015943">
    <property type="entry name" value="WD40/YVTN_repeat-like_dom_sf"/>
</dbReference>
<dbReference type="PANTHER" id="PTHR10199:SF119">
    <property type="entry name" value="RE20510P"/>
    <property type="match status" value="1"/>
</dbReference>
<dbReference type="InterPro" id="IPR028974">
    <property type="entry name" value="TSP_type-3_rpt"/>
</dbReference>
<feature type="signal peptide" evidence="4">
    <location>
        <begin position="1"/>
        <end position="26"/>
    </location>
</feature>
<evidence type="ECO:0000256" key="3">
    <source>
        <dbReference type="SAM" id="MobiDB-lite"/>
    </source>
</evidence>
<evidence type="ECO:0000256" key="1">
    <source>
        <dbReference type="ARBA" id="ARBA00022729"/>
    </source>
</evidence>
<feature type="compositionally biased region" description="Acidic residues" evidence="3">
    <location>
        <begin position="628"/>
        <end position="642"/>
    </location>
</feature>
<dbReference type="Gene3D" id="2.130.10.10">
    <property type="entry name" value="YVTN repeat-like/Quinoprotein amine dehydrogenase"/>
    <property type="match status" value="1"/>
</dbReference>
<dbReference type="InterPro" id="IPR003367">
    <property type="entry name" value="Thrombospondin_3-like_rpt"/>
</dbReference>
<sequence>MPHLYKGIASIVLFFNYLLFSLSTNAAHLATQAQDNLVYFLFSSPNKIVRYDMANNSPLDDITLGKLPSAFTVDGNTAYVAFNRELQKVDLTNGSSSFFRNLSSNITELVILGNFIYAADGNNTIYQLNKHDGTLIETTNYSQLKAGLVASSVQNAIYALPSNTGSSYFYKTNVDADGKLLNSTQYNSAYNYQAITRLFLNASQNKIYDLNGATYFAADLTSIKGLPGNATAMTFIGDNPVQLRDSALFYYDKYHRPLGSTPVTQSANHIQAYAQDIFLFDIGSNTVSATKISTANIAIPDADYVIDPSELAYKPEIVLHDNNDTVFLIDREHLSIFRWSIAQQKYLPSWQLLDPPTKASWSDSTNRLYVGNVRGVIAYFSNDQLSNTGALFAKTEGRIQGLIAVGNYVIAKAPLDYVEYHHVFNASGTKVHDQYYWTWNESNYLWNSTLNRLYTYVANYSDITWYSFDPNTGIMGSSNYSYPNTGTFHSLSLSNNGSLLLTSGGNLLDATTLAQSDSLSNSIQAGIWINNLPITINQNGDKLQFWNSNFSLKEEFNLAASAEHTLLNLNDRLILIEQTVNGPHIRDFDINNITDRDGDQHHDLIDNCPELANPDQEDFDGDRLGDACDPDDDNDGISDEQEAALGLNPRDASDADQDLDNDGYSNRAESLLGSNLNDSLSIPVLTSQLTVDFSQDLPGYFYTPSNALPWYISSSNTSIQRVLRSGTLRNTTETSEVNFIQRFDKGFLTITHRYNSNLYSGSLSISIDGVQTNHWHTNYVDGIWQSISLPIDAGFHIINLKFQVNYSDALIPDNYIEIASVAFEADQDGDQIPDTRDNCPNHYNPWQNDSDNDGIGDECDKDPYNQDTDGDGYGDARDNCPNTYNPDQADIDHDGIGDACDAIDNRPIDTDGDGVWDFIDNCKLIPNANQLDTDFDGLGDVCDPDIDGDGVPNELELQYSFMDPYDPSDADRDEDGDGVPNGFEIRSGFAPDKADTHPNNALLDYFPLGNMEYTFQGDYKVTIKPVSGSNRYTLETNDGFSAEIERTSTGIYYRANKINNYNEIYRYVYDNYLVMPATMKLGEIRRLSTSIKAYQGNSLQALYEYTHEFSLQLIEVGTKRWKGKDYPAITMKVTHYYDVGYVDHQEIIYLEGIGNVGDNPANLLSHKVNKIDNPTSSAGGGGGGGGNISLHLLALMLLLLTPCGRRKH</sequence>
<reference evidence="5 6" key="1">
    <citation type="journal article" date="2008" name="J. Bacteriol.">
        <title>Insights into plant cell wall degradation from the genome sequence of the soil bacterium Cellvibrio japonicus.</title>
        <authorList>
            <person name="Deboy R.T."/>
            <person name="Mongodin E.F."/>
            <person name="Fouts D.E."/>
            <person name="Tailford L.E."/>
            <person name="Khouri H."/>
            <person name="Emerson J.B."/>
            <person name="Mohamoud Y."/>
            <person name="Watkins K."/>
            <person name="Henrissat B."/>
            <person name="Gilbert H.J."/>
            <person name="Nelson K.E."/>
        </authorList>
    </citation>
    <scope>NUCLEOTIDE SEQUENCE [LARGE SCALE GENOMIC DNA]</scope>
    <source>
        <strain evidence="5 6">Ueda107</strain>
    </source>
</reference>
<evidence type="ECO:0000256" key="4">
    <source>
        <dbReference type="SAM" id="SignalP"/>
    </source>
</evidence>
<dbReference type="PROSITE" id="PS51234">
    <property type="entry name" value="TSP3"/>
    <property type="match status" value="1"/>
</dbReference>
<dbReference type="eggNOG" id="COG3391">
    <property type="taxonomic scope" value="Bacteria"/>
</dbReference>
<protein>
    <submittedName>
        <fullName evidence="5">Thrombospondin type 3 repeat family</fullName>
    </submittedName>
</protein>
<dbReference type="InterPro" id="IPR017897">
    <property type="entry name" value="Thrombospondin_3_rpt"/>
</dbReference>
<dbReference type="AlphaFoldDB" id="B3PHS4"/>
<feature type="compositionally biased region" description="Acidic residues" evidence="3">
    <location>
        <begin position="850"/>
        <end position="860"/>
    </location>
</feature>
<dbReference type="PANTHER" id="PTHR10199">
    <property type="entry name" value="THROMBOSPONDIN"/>
    <property type="match status" value="1"/>
</dbReference>
<dbReference type="Gene3D" id="4.10.1080.10">
    <property type="entry name" value="TSP type-3 repeat"/>
    <property type="match status" value="3"/>
</dbReference>
<feature type="region of interest" description="Disordered" evidence="3">
    <location>
        <begin position="610"/>
        <end position="666"/>
    </location>
</feature>
<keyword evidence="6" id="KW-1185">Reference proteome</keyword>
<dbReference type="SUPFAM" id="SSF50969">
    <property type="entry name" value="YVTN repeat-like/Quinoprotein amine dehydrogenase"/>
    <property type="match status" value="2"/>
</dbReference>